<evidence type="ECO:0000313" key="2">
    <source>
        <dbReference type="EMBL" id="AZS15352.1"/>
    </source>
</evidence>
<accession>A0A3Q9I954</accession>
<sequence length="211" mass="23702">MQTDYFPPALHKTSFHCPNCGVLAHQRWGNVMHNVLGHADMLKGFNISYCTHCREYAIWQGHRMVVPDVQTAPTPHADMPETLLDDFQEARSIVDLSPRGAAALLRLCLQKLMVELGEPGKDINKDIGSLVSKGLPEAVQKALDIVRVIGNESVHPGELDLRDDQETALQLFELINFIIEERISRNKRISELFAKLPEGKRQGIEARDKTS</sequence>
<organism evidence="2 3">
    <name type="scientific">Paenibacillus lutimineralis</name>
    <dbReference type="NCBI Taxonomy" id="2707005"/>
    <lineage>
        <taxon>Bacteria</taxon>
        <taxon>Bacillati</taxon>
        <taxon>Bacillota</taxon>
        <taxon>Bacilli</taxon>
        <taxon>Bacillales</taxon>
        <taxon>Paenibacillaceae</taxon>
        <taxon>Paenibacillus</taxon>
    </lineage>
</organism>
<protein>
    <submittedName>
        <fullName evidence="2">DUF4145 domain-containing protein</fullName>
    </submittedName>
</protein>
<keyword evidence="3" id="KW-1185">Reference proteome</keyword>
<name>A0A3Q9I954_9BACL</name>
<dbReference type="OrthoDB" id="9808624at2"/>
<evidence type="ECO:0000313" key="3">
    <source>
        <dbReference type="Proteomes" id="UP000270678"/>
    </source>
</evidence>
<feature type="domain" description="DUF4145" evidence="1">
    <location>
        <begin position="88"/>
        <end position="172"/>
    </location>
</feature>
<dbReference type="EMBL" id="CP034346">
    <property type="protein sequence ID" value="AZS15352.1"/>
    <property type="molecule type" value="Genomic_DNA"/>
</dbReference>
<gene>
    <name evidence="2" type="ORF">EI981_13355</name>
</gene>
<dbReference type="KEGG" id="plut:EI981_13355"/>
<reference evidence="3" key="1">
    <citation type="submission" date="2018-12" db="EMBL/GenBank/DDBJ databases">
        <title>Complete genome sequence of Paenibacillus sp. MBLB1234.</title>
        <authorList>
            <person name="Nam Y.-D."/>
            <person name="Kang J."/>
            <person name="Chung W.-H."/>
            <person name="Park Y.S."/>
        </authorList>
    </citation>
    <scope>NUCLEOTIDE SEQUENCE [LARGE SCALE GENOMIC DNA]</scope>
    <source>
        <strain evidence="3">MBLB1234</strain>
    </source>
</reference>
<proteinExistence type="predicted"/>
<dbReference type="AlphaFoldDB" id="A0A3Q9I954"/>
<dbReference type="Proteomes" id="UP000270678">
    <property type="component" value="Chromosome"/>
</dbReference>
<dbReference type="Pfam" id="PF13643">
    <property type="entry name" value="DUF4145"/>
    <property type="match status" value="1"/>
</dbReference>
<evidence type="ECO:0000259" key="1">
    <source>
        <dbReference type="Pfam" id="PF13643"/>
    </source>
</evidence>
<dbReference type="InterPro" id="IPR025285">
    <property type="entry name" value="DUF4145"/>
</dbReference>